<dbReference type="RefSeq" id="WP_108916148.1">
    <property type="nucleotide sequence ID" value="NZ_BGJY01000002.1"/>
</dbReference>
<organism evidence="2 3">
    <name type="scientific">Methylosinus sporium</name>
    <dbReference type="NCBI Taxonomy" id="428"/>
    <lineage>
        <taxon>Bacteria</taxon>
        <taxon>Pseudomonadati</taxon>
        <taxon>Pseudomonadota</taxon>
        <taxon>Alphaproteobacteria</taxon>
        <taxon>Hyphomicrobiales</taxon>
        <taxon>Methylocystaceae</taxon>
        <taxon>Methylosinus</taxon>
    </lineage>
</organism>
<evidence type="ECO:0000313" key="3">
    <source>
        <dbReference type="Proteomes" id="UP000245137"/>
    </source>
</evidence>
<keyword evidence="3" id="KW-1185">Reference proteome</keyword>
<dbReference type="AlphaFoldDB" id="A0A2U1SU43"/>
<dbReference type="EMBL" id="PUIV01000004">
    <property type="protein sequence ID" value="PWB95127.1"/>
    <property type="molecule type" value="Genomic_DNA"/>
</dbReference>
<dbReference type="Proteomes" id="UP000245137">
    <property type="component" value="Unassembled WGS sequence"/>
</dbReference>
<dbReference type="OrthoDB" id="8017863at2"/>
<gene>
    <name evidence="2" type="ORF">C5689_04900</name>
</gene>
<evidence type="ECO:0000313" key="2">
    <source>
        <dbReference type="EMBL" id="PWB95127.1"/>
    </source>
</evidence>
<name>A0A2U1SU43_METSR</name>
<comment type="caution">
    <text evidence="2">The sequence shown here is derived from an EMBL/GenBank/DDBJ whole genome shotgun (WGS) entry which is preliminary data.</text>
</comment>
<dbReference type="Pfam" id="PF16998">
    <property type="entry name" value="17kDa_Anti_2"/>
    <property type="match status" value="1"/>
</dbReference>
<feature type="domain" description="Surface antigen" evidence="1">
    <location>
        <begin position="62"/>
        <end position="166"/>
    </location>
</feature>
<accession>A0A2U1SU43</accession>
<evidence type="ECO:0000259" key="1">
    <source>
        <dbReference type="Pfam" id="PF16998"/>
    </source>
</evidence>
<proteinExistence type="predicted"/>
<reference evidence="2 3" key="1">
    <citation type="journal article" date="2018" name="Appl. Microbiol. Biotechnol.">
        <title>Co-cultivation of the strictly anaerobic methanogen Methanosarcina barkeri with aerobic methanotrophs in an oxygen-limited membrane bioreactor.</title>
        <authorList>
            <person name="In 't Zandt M.H."/>
            <person name="van den Bosch T.J.M."/>
            <person name="Rijkers R."/>
            <person name="van Kessel M.A.H.J."/>
            <person name="Jetten M.S.M."/>
            <person name="Welte C.U."/>
        </authorList>
    </citation>
    <scope>NUCLEOTIDE SEQUENCE [LARGE SCALE GENOMIC DNA]</scope>
    <source>
        <strain evidence="2 3">DSM 17706</strain>
    </source>
</reference>
<dbReference type="InterPro" id="IPR032635">
    <property type="entry name" value="Anti_2"/>
</dbReference>
<protein>
    <recommendedName>
        <fullName evidence="1">Surface antigen domain-containing protein</fullName>
    </recommendedName>
</protein>
<sequence length="169" mass="17741">MHDLRDTHNAAAAASQIGLAEARSAAVRLLAIALAAATLGGCSFAIPGGEPAPAWKNVGDDVTGSIPHKTTPTLSYALDQEDWRRASAALGVALDPQGAGATVNWDNPQSHARGSFTPVGQPYPSDGKVCRAFLAEVGTKDKNEQLQGTACRDKSVDWALIDVRPWRKA</sequence>